<dbReference type="GO" id="GO:0003676">
    <property type="term" value="F:nucleic acid binding"/>
    <property type="evidence" value="ECO:0007669"/>
    <property type="project" value="InterPro"/>
</dbReference>
<dbReference type="InterPro" id="IPR001878">
    <property type="entry name" value="Znf_CCHC"/>
</dbReference>
<dbReference type="GeneID" id="112056527"/>
<feature type="compositionally biased region" description="Low complexity" evidence="1">
    <location>
        <begin position="75"/>
        <end position="86"/>
    </location>
</feature>
<dbReference type="SMART" id="SM00343">
    <property type="entry name" value="ZnF_C2HC"/>
    <property type="match status" value="2"/>
</dbReference>
<evidence type="ECO:0000313" key="3">
    <source>
        <dbReference type="Proteomes" id="UP001652582"/>
    </source>
</evidence>
<dbReference type="GO" id="GO:0008270">
    <property type="term" value="F:zinc ion binding"/>
    <property type="evidence" value="ECO:0007669"/>
    <property type="project" value="InterPro"/>
</dbReference>
<evidence type="ECO:0000259" key="2">
    <source>
        <dbReference type="SMART" id="SM00343"/>
    </source>
</evidence>
<evidence type="ECO:0000313" key="4">
    <source>
        <dbReference type="RefSeq" id="XP_023952737.2"/>
    </source>
</evidence>
<keyword evidence="3" id="KW-1185">Reference proteome</keyword>
<organism evidence="3 4">
    <name type="scientific">Bicyclus anynana</name>
    <name type="common">Squinting bush brown butterfly</name>
    <dbReference type="NCBI Taxonomy" id="110368"/>
    <lineage>
        <taxon>Eukaryota</taxon>
        <taxon>Metazoa</taxon>
        <taxon>Ecdysozoa</taxon>
        <taxon>Arthropoda</taxon>
        <taxon>Hexapoda</taxon>
        <taxon>Insecta</taxon>
        <taxon>Pterygota</taxon>
        <taxon>Neoptera</taxon>
        <taxon>Endopterygota</taxon>
        <taxon>Lepidoptera</taxon>
        <taxon>Glossata</taxon>
        <taxon>Ditrysia</taxon>
        <taxon>Papilionoidea</taxon>
        <taxon>Nymphalidae</taxon>
        <taxon>Satyrinae</taxon>
        <taxon>Satyrini</taxon>
        <taxon>Mycalesina</taxon>
        <taxon>Bicyclus</taxon>
    </lineage>
</organism>
<protein>
    <submittedName>
        <fullName evidence="4">Uncharacterized protein LOC112056527</fullName>
    </submittedName>
</protein>
<dbReference type="Proteomes" id="UP001652582">
    <property type="component" value="Chromosome 3"/>
</dbReference>
<feature type="domain" description="CCHC-type" evidence="2">
    <location>
        <begin position="396"/>
        <end position="412"/>
    </location>
</feature>
<dbReference type="OrthoDB" id="10022108at2759"/>
<accession>A0A6J1P4L1</accession>
<evidence type="ECO:0000256" key="1">
    <source>
        <dbReference type="SAM" id="MobiDB-lite"/>
    </source>
</evidence>
<feature type="compositionally biased region" description="Polar residues" evidence="1">
    <location>
        <begin position="17"/>
        <end position="33"/>
    </location>
</feature>
<sequence length="481" mass="52540">MVVQRSPVRGGDPPPTQSRAFRSSLEAQGSGNITIPPEELVSASVRVVTQTPPLECELDKASVGGDARLSPTPPLSLSVAPSPSISQATVSPKGKKKKTKATIPLFIELPAHSEDVKDIDSFVAVVNSLTHAISQAVNEGKSVTANNKKVVTAAAAEIQKATAALVRLNSEAPLPSSVESGAVPFDKDSLVTVIRQSIREELKSLPTAAPSLPPLTKSFAAAVAATPPKRQAARTLPSIIIKADETSDHQPVVYDEWRKHVSFRDTTFAPTKVKTLRQNMLKVEFETIEQRDATLTKAKKIPGIIAEETKLRRPLIILRGISKEVQREELTQIISQQNEINVEDLRLCFLLRNRNEHLYNAVLEVAPAVRRKLVEGERANVEHQRVHVADFSRFVQCYKCLQFGHTNGKCTADFYPCAHCGSTEHHAASCPVKSNPDKLCCYNCTQSNTAVNVKHSALDTKSCPKIIKVIKSLEDNTDYGY</sequence>
<feature type="domain" description="CCHC-type" evidence="2">
    <location>
        <begin position="416"/>
        <end position="432"/>
    </location>
</feature>
<dbReference type="KEGG" id="bany:112056527"/>
<name>A0A6J1P4L1_BICAN</name>
<dbReference type="Gene3D" id="4.10.60.10">
    <property type="entry name" value="Zinc finger, CCHC-type"/>
    <property type="match status" value="1"/>
</dbReference>
<dbReference type="AlphaFoldDB" id="A0A6J1P4L1"/>
<gene>
    <name evidence="4" type="primary">LOC112056527</name>
</gene>
<reference evidence="4" key="1">
    <citation type="submission" date="2025-08" db="UniProtKB">
        <authorList>
            <consortium name="RefSeq"/>
        </authorList>
    </citation>
    <scope>IDENTIFICATION</scope>
</reference>
<proteinExistence type="predicted"/>
<dbReference type="InterPro" id="IPR036875">
    <property type="entry name" value="Znf_CCHC_sf"/>
</dbReference>
<dbReference type="SUPFAM" id="SSF57756">
    <property type="entry name" value="Retrovirus zinc finger-like domains"/>
    <property type="match status" value="1"/>
</dbReference>
<dbReference type="RefSeq" id="XP_023952737.2">
    <property type="nucleotide sequence ID" value="XM_024096969.2"/>
</dbReference>
<feature type="region of interest" description="Disordered" evidence="1">
    <location>
        <begin position="59"/>
        <end position="93"/>
    </location>
</feature>
<feature type="region of interest" description="Disordered" evidence="1">
    <location>
        <begin position="1"/>
        <end position="35"/>
    </location>
</feature>